<evidence type="ECO:0000256" key="1">
    <source>
        <dbReference type="ARBA" id="ARBA00004651"/>
    </source>
</evidence>
<dbReference type="Pfam" id="PF03613">
    <property type="entry name" value="EIID-AGA"/>
    <property type="match status" value="1"/>
</dbReference>
<comment type="caution">
    <text evidence="10">The sequence shown here is derived from an EMBL/GenBank/DDBJ whole genome shotgun (WGS) entry which is preliminary data.</text>
</comment>
<feature type="transmembrane region" description="Helical" evidence="9">
    <location>
        <begin position="445"/>
        <end position="468"/>
    </location>
</feature>
<feature type="transmembrane region" description="Helical" evidence="9">
    <location>
        <begin position="214"/>
        <end position="241"/>
    </location>
</feature>
<keyword evidence="7 9" id="KW-1133">Transmembrane helix</keyword>
<feature type="transmembrane region" description="Helical" evidence="9">
    <location>
        <begin position="401"/>
        <end position="424"/>
    </location>
</feature>
<evidence type="ECO:0000256" key="2">
    <source>
        <dbReference type="ARBA" id="ARBA00022448"/>
    </source>
</evidence>
<organism evidence="10 11">
    <name type="scientific">Paratissierella segnis</name>
    <dbReference type="NCBI Taxonomy" id="2763679"/>
    <lineage>
        <taxon>Bacteria</taxon>
        <taxon>Bacillati</taxon>
        <taxon>Bacillota</taxon>
        <taxon>Tissierellia</taxon>
        <taxon>Tissierellales</taxon>
        <taxon>Tissierellaceae</taxon>
        <taxon>Paratissierella</taxon>
    </lineage>
</organism>
<dbReference type="PROSITE" id="PS51106">
    <property type="entry name" value="PTS_EIIC_TYPE_4"/>
    <property type="match status" value="1"/>
</dbReference>
<dbReference type="GO" id="GO:0005886">
    <property type="term" value="C:plasma membrane"/>
    <property type="evidence" value="ECO:0007669"/>
    <property type="project" value="UniProtKB-SubCell"/>
</dbReference>
<gene>
    <name evidence="10" type="ORF">H8707_02340</name>
</gene>
<dbReference type="EMBL" id="JACRTG010000007">
    <property type="protein sequence ID" value="MBC8587081.1"/>
    <property type="molecule type" value="Genomic_DNA"/>
</dbReference>
<keyword evidence="2" id="KW-0813">Transport</keyword>
<keyword evidence="11" id="KW-1185">Reference proteome</keyword>
<keyword evidence="6 9" id="KW-0812">Transmembrane</keyword>
<keyword evidence="3" id="KW-1003">Cell membrane</keyword>
<dbReference type="Pfam" id="PF03609">
    <property type="entry name" value="EII-Sor"/>
    <property type="match status" value="1"/>
</dbReference>
<dbReference type="PANTHER" id="PTHR32502">
    <property type="entry name" value="N-ACETYLGALACTOSAMINE PERMEASE II COMPONENT-RELATED"/>
    <property type="match status" value="1"/>
</dbReference>
<dbReference type="AlphaFoldDB" id="A0A926EQR7"/>
<comment type="subcellular location">
    <subcellularLocation>
        <location evidence="1">Cell membrane</location>
        <topology evidence="1">Multi-pass membrane protein</topology>
    </subcellularLocation>
</comment>
<evidence type="ECO:0000313" key="10">
    <source>
        <dbReference type="EMBL" id="MBC8587081.1"/>
    </source>
</evidence>
<evidence type="ECO:0000256" key="5">
    <source>
        <dbReference type="ARBA" id="ARBA00022683"/>
    </source>
</evidence>
<proteinExistence type="predicted"/>
<feature type="transmembrane region" description="Helical" evidence="9">
    <location>
        <begin position="377"/>
        <end position="395"/>
    </location>
</feature>
<dbReference type="PROSITE" id="PS51108">
    <property type="entry name" value="PTS_EIID"/>
    <property type="match status" value="1"/>
</dbReference>
<evidence type="ECO:0000313" key="11">
    <source>
        <dbReference type="Proteomes" id="UP000601171"/>
    </source>
</evidence>
<evidence type="ECO:0000256" key="6">
    <source>
        <dbReference type="ARBA" id="ARBA00022692"/>
    </source>
</evidence>
<evidence type="ECO:0000256" key="7">
    <source>
        <dbReference type="ARBA" id="ARBA00022989"/>
    </source>
</evidence>
<sequence>MAQGITLTQVLLIGLGFYIFHALSLGTTFSGAFYFSPLPMSLVVGIILGDVPQAMLIGAELQLMYLGIIAPGGARPADPSIAALVATSLSISSGMSPELAVAAAVPAGLLGEQLNNLTYIINGSCIQLADKYAEEGNSKGIFFAGAILPALPRIILTIPLMVIVYLGPTAGSAIINMIPNWLTNGLAVVGKILPALGISIAVTSIGKKNLLPYFLLGFFIVQYLSIPILPLAIFGFIMAYLHIVFTNKDDKLPSLSFDTGEESQVYSVLSKKDINKAFFIWWTFGESNHNFERYQAATFTMALSPIINKLYDKKEDRIAAFKRHLVFFNTEALFGSVIPGIAIAMEEQKSLGADISDNAITGVKTGLMGPVAGIGDTLTYGIILPIILSLFIPWAKKGSWIAGFAPPIVFAAITIPVGLALCRLGYKMGSKSVAHLLKLGIVNKIIQGASILGLFIMGGLAASYITVSTPIAFNVASIPMPLQETLDSILKGILPLLTVTGIYTYINKFKGTYFKATLLVFALGLILGAVGIIA</sequence>
<dbReference type="InterPro" id="IPR050303">
    <property type="entry name" value="GatZ_KbaZ_carbometab"/>
</dbReference>
<feature type="transmembrane region" description="Helical" evidence="9">
    <location>
        <begin position="141"/>
        <end position="166"/>
    </location>
</feature>
<feature type="transmembrane region" description="Helical" evidence="9">
    <location>
        <begin position="178"/>
        <end position="202"/>
    </location>
</feature>
<dbReference type="Proteomes" id="UP000601171">
    <property type="component" value="Unassembled WGS sequence"/>
</dbReference>
<evidence type="ECO:0000256" key="8">
    <source>
        <dbReference type="ARBA" id="ARBA00023136"/>
    </source>
</evidence>
<keyword evidence="4" id="KW-0762">Sugar transport</keyword>
<accession>A0A926EQR7</accession>
<reference evidence="10" key="1">
    <citation type="submission" date="2020-08" db="EMBL/GenBank/DDBJ databases">
        <title>Genome public.</title>
        <authorList>
            <person name="Liu C."/>
            <person name="Sun Q."/>
        </authorList>
    </citation>
    <scope>NUCLEOTIDE SEQUENCE</scope>
    <source>
        <strain evidence="10">BX21</strain>
    </source>
</reference>
<dbReference type="InterPro" id="IPR004704">
    <property type="entry name" value="PTS_IID_man"/>
</dbReference>
<keyword evidence="8 9" id="KW-0472">Membrane</keyword>
<feature type="transmembrane region" description="Helical" evidence="9">
    <location>
        <begin position="12"/>
        <end position="35"/>
    </location>
</feature>
<name>A0A926EQR7_9FIRM</name>
<protein>
    <submittedName>
        <fullName evidence="10">PTS system mannose/fructose/sorbose family transporter subunit IID</fullName>
    </submittedName>
</protein>
<evidence type="ECO:0000256" key="3">
    <source>
        <dbReference type="ARBA" id="ARBA00022475"/>
    </source>
</evidence>
<keyword evidence="5" id="KW-0598">Phosphotransferase system</keyword>
<dbReference type="RefSeq" id="WP_262428552.1">
    <property type="nucleotide sequence ID" value="NZ_JACRTG010000007.1"/>
</dbReference>
<dbReference type="InterPro" id="IPR004700">
    <property type="entry name" value="PTS_IIC_man"/>
</dbReference>
<feature type="transmembrane region" description="Helical" evidence="9">
    <location>
        <begin position="513"/>
        <end position="533"/>
    </location>
</feature>
<evidence type="ECO:0000256" key="9">
    <source>
        <dbReference type="SAM" id="Phobius"/>
    </source>
</evidence>
<dbReference type="PANTHER" id="PTHR32502:SF5">
    <property type="entry name" value="N-ACETYLGALACTOSAMINE PERMEASE IID COMPONENT-RELATED"/>
    <property type="match status" value="1"/>
</dbReference>
<dbReference type="GO" id="GO:0009401">
    <property type="term" value="P:phosphoenolpyruvate-dependent sugar phosphotransferase system"/>
    <property type="evidence" value="ECO:0007669"/>
    <property type="project" value="UniProtKB-KW"/>
</dbReference>
<evidence type="ECO:0000256" key="4">
    <source>
        <dbReference type="ARBA" id="ARBA00022597"/>
    </source>
</evidence>